<feature type="transmembrane region" description="Helical" evidence="5">
    <location>
        <begin position="134"/>
        <end position="151"/>
    </location>
</feature>
<dbReference type="OrthoDB" id="196835at2"/>
<feature type="transmembrane region" description="Helical" evidence="5">
    <location>
        <begin position="28"/>
        <end position="45"/>
    </location>
</feature>
<dbReference type="STRING" id="690879.TSACC_23323"/>
<protein>
    <submittedName>
        <fullName evidence="7">O-antigen ligase</fullName>
    </submittedName>
</protein>
<feature type="transmembrane region" description="Helical" evidence="5">
    <location>
        <begin position="398"/>
        <end position="416"/>
    </location>
</feature>
<feature type="transmembrane region" description="Helical" evidence="5">
    <location>
        <begin position="261"/>
        <end position="280"/>
    </location>
</feature>
<evidence type="ECO:0000256" key="2">
    <source>
        <dbReference type="ARBA" id="ARBA00022692"/>
    </source>
</evidence>
<dbReference type="GO" id="GO:0016020">
    <property type="term" value="C:membrane"/>
    <property type="evidence" value="ECO:0007669"/>
    <property type="project" value="UniProtKB-SubCell"/>
</dbReference>
<dbReference type="InterPro" id="IPR051533">
    <property type="entry name" value="WaaL-like"/>
</dbReference>
<evidence type="ECO:0000256" key="3">
    <source>
        <dbReference type="ARBA" id="ARBA00022989"/>
    </source>
</evidence>
<dbReference type="InterPro" id="IPR007016">
    <property type="entry name" value="O-antigen_ligase-rel_domated"/>
</dbReference>
<dbReference type="PANTHER" id="PTHR37422:SF13">
    <property type="entry name" value="LIPOPOLYSACCHARIDE BIOSYNTHESIS PROTEIN PA4999-RELATED"/>
    <property type="match status" value="1"/>
</dbReference>
<feature type="transmembrane region" description="Helical" evidence="5">
    <location>
        <begin position="178"/>
        <end position="199"/>
    </location>
</feature>
<feature type="transmembrane region" description="Helical" evidence="5">
    <location>
        <begin position="104"/>
        <end position="122"/>
    </location>
</feature>
<evidence type="ECO:0000256" key="4">
    <source>
        <dbReference type="ARBA" id="ARBA00023136"/>
    </source>
</evidence>
<dbReference type="PANTHER" id="PTHR37422">
    <property type="entry name" value="TEICHURONIC ACID BIOSYNTHESIS PROTEIN TUAE"/>
    <property type="match status" value="1"/>
</dbReference>
<feature type="transmembrane region" description="Helical" evidence="5">
    <location>
        <begin position="211"/>
        <end position="226"/>
    </location>
</feature>
<dbReference type="InParanoid" id="A0A146GB82"/>
<dbReference type="RefSeq" id="WP_084400567.1">
    <property type="nucleotide sequence ID" value="NZ_BDCO01000002.1"/>
</dbReference>
<keyword evidence="2 5" id="KW-0812">Transmembrane</keyword>
<keyword evidence="3 5" id="KW-1133">Transmembrane helix</keyword>
<name>A0A146GB82_TERSA</name>
<proteinExistence type="predicted"/>
<dbReference type="Proteomes" id="UP000076023">
    <property type="component" value="Unassembled WGS sequence"/>
</dbReference>
<keyword evidence="8" id="KW-1185">Reference proteome</keyword>
<dbReference type="GO" id="GO:0016874">
    <property type="term" value="F:ligase activity"/>
    <property type="evidence" value="ECO:0007669"/>
    <property type="project" value="UniProtKB-KW"/>
</dbReference>
<feature type="transmembrane region" description="Helical" evidence="5">
    <location>
        <begin position="232"/>
        <end position="249"/>
    </location>
</feature>
<reference evidence="8" key="1">
    <citation type="journal article" date="2017" name="Genome Announc.">
        <title>Draft Genome Sequence of Terrimicrobium sacchariphilum NM-5T, a Facultative Anaerobic Soil Bacterium of the Class Spartobacteria.</title>
        <authorList>
            <person name="Qiu Y.L."/>
            <person name="Tourlousse D.M."/>
            <person name="Matsuura N."/>
            <person name="Ohashi A."/>
            <person name="Sekiguchi Y."/>
        </authorList>
    </citation>
    <scope>NUCLEOTIDE SEQUENCE [LARGE SCALE GENOMIC DNA]</scope>
    <source>
        <strain evidence="8">NM-5</strain>
    </source>
</reference>
<feature type="transmembrane region" description="Helical" evidence="5">
    <location>
        <begin position="52"/>
        <end position="70"/>
    </location>
</feature>
<evidence type="ECO:0000313" key="7">
    <source>
        <dbReference type="EMBL" id="GAT34889.1"/>
    </source>
</evidence>
<feature type="domain" description="O-antigen ligase-related" evidence="6">
    <location>
        <begin position="219"/>
        <end position="371"/>
    </location>
</feature>
<keyword evidence="7" id="KW-0436">Ligase</keyword>
<evidence type="ECO:0000313" key="8">
    <source>
        <dbReference type="Proteomes" id="UP000076023"/>
    </source>
</evidence>
<sequence length="464" mass="52082">MPRWLLLVILVWAPWAYGSTRPWTVEVLRCLLLGLSGLFAMALVMERRRPRLPVWSGFLVVSLLVIGWWTTFNARAVFDPVGPAFHMISAWMPWLPGTMDQSRSVASMLLVTGMLGAFCVAVEMAGDPRWRDRLWLVVALVGFSLIAFGIFQRLSGARTIFWAVGEKTGNTFFATFRYHANAGAFINLVMPFVLARTLLIFRRESPQWQKAFWIVASSIVVASAFINVSRAAMTIALMLLLVLGGWWLFFERRTVISRPAAWGGAIVIILVAGLLAYAFGADRSVKRWLKPKDGNELSNNLRYQVYDIIWKKTLPFVGWGGSGPGTFEMVFPLSVKESGNDAVGRWYWVNAHQDYLQVLTEWGVIGGILWAGLLLGGLGVGIWRLTKRSGQWRSETRYFLLAGCLALLGVLLHALVDFPLQIASLQLFAAISCAVAWTVGNEDGNMPVRRRRRRSMPREREEPA</sequence>
<evidence type="ECO:0000259" key="6">
    <source>
        <dbReference type="Pfam" id="PF04932"/>
    </source>
</evidence>
<keyword evidence="4 5" id="KW-0472">Membrane</keyword>
<feature type="transmembrane region" description="Helical" evidence="5">
    <location>
        <begin position="362"/>
        <end position="386"/>
    </location>
</feature>
<gene>
    <name evidence="7" type="ORF">TSACC_23323</name>
</gene>
<organism evidence="7 8">
    <name type="scientific">Terrimicrobium sacchariphilum</name>
    <dbReference type="NCBI Taxonomy" id="690879"/>
    <lineage>
        <taxon>Bacteria</taxon>
        <taxon>Pseudomonadati</taxon>
        <taxon>Verrucomicrobiota</taxon>
        <taxon>Terrimicrobiia</taxon>
        <taxon>Terrimicrobiales</taxon>
        <taxon>Terrimicrobiaceae</taxon>
        <taxon>Terrimicrobium</taxon>
    </lineage>
</organism>
<evidence type="ECO:0000256" key="1">
    <source>
        <dbReference type="ARBA" id="ARBA00004141"/>
    </source>
</evidence>
<accession>A0A146GB82</accession>
<comment type="caution">
    <text evidence="7">The sequence shown here is derived from an EMBL/GenBank/DDBJ whole genome shotgun (WGS) entry which is preliminary data.</text>
</comment>
<dbReference type="Pfam" id="PF04932">
    <property type="entry name" value="Wzy_C"/>
    <property type="match status" value="1"/>
</dbReference>
<evidence type="ECO:0000256" key="5">
    <source>
        <dbReference type="SAM" id="Phobius"/>
    </source>
</evidence>
<dbReference type="EMBL" id="BDCO01000002">
    <property type="protein sequence ID" value="GAT34889.1"/>
    <property type="molecule type" value="Genomic_DNA"/>
</dbReference>
<comment type="subcellular location">
    <subcellularLocation>
        <location evidence="1">Membrane</location>
        <topology evidence="1">Multi-pass membrane protein</topology>
    </subcellularLocation>
</comment>
<feature type="transmembrane region" description="Helical" evidence="5">
    <location>
        <begin position="422"/>
        <end position="440"/>
    </location>
</feature>
<dbReference type="AlphaFoldDB" id="A0A146GB82"/>